<proteinExistence type="inferred from homology"/>
<keyword evidence="4 9" id="KW-0032">Aminotransferase</keyword>
<dbReference type="InterPro" id="IPR004839">
    <property type="entry name" value="Aminotransferase_I/II_large"/>
</dbReference>
<evidence type="ECO:0000256" key="8">
    <source>
        <dbReference type="ARBA" id="ARBA00023102"/>
    </source>
</evidence>
<evidence type="ECO:0000256" key="4">
    <source>
        <dbReference type="ARBA" id="ARBA00022576"/>
    </source>
</evidence>
<dbReference type="CDD" id="cd00609">
    <property type="entry name" value="AAT_like"/>
    <property type="match status" value="1"/>
</dbReference>
<dbReference type="HAMAP" id="MF_01023">
    <property type="entry name" value="HisC_aminotrans_2"/>
    <property type="match status" value="1"/>
</dbReference>
<dbReference type="InterPro" id="IPR015422">
    <property type="entry name" value="PyrdxlP-dep_Trfase_small"/>
</dbReference>
<evidence type="ECO:0000256" key="1">
    <source>
        <dbReference type="ARBA" id="ARBA00001933"/>
    </source>
</evidence>
<feature type="domain" description="Aminotransferase class I/classII large" evidence="10">
    <location>
        <begin position="25"/>
        <end position="346"/>
    </location>
</feature>
<dbReference type="Gene3D" id="3.40.640.10">
    <property type="entry name" value="Type I PLP-dependent aspartate aminotransferase-like (Major domain)"/>
    <property type="match status" value="1"/>
</dbReference>
<dbReference type="Proteomes" id="UP001596250">
    <property type="component" value="Unassembled WGS sequence"/>
</dbReference>
<evidence type="ECO:0000256" key="9">
    <source>
        <dbReference type="HAMAP-Rule" id="MF_01023"/>
    </source>
</evidence>
<accession>A0ABW1IK29</accession>
<sequence length="355" mass="40161">MHTILPHMLKLGSYEAGIRPQNVREVIKLNQNENPYPPSPQVRGVLSKANWQELRCYPDPQMEELREGLAEVYRVRKERIFCGSGSSEIISLLFTVCVGHERRIAIPDPSFSLYASVAAVHQAECVKIPTRDDFSVDVDGLLECGAHAVMLVNPNNPTGVQLPLAEVERLVKHVKGLVVVDEAYIDFAESGSSAIPLIDQYEHVIVLRTFSKSYALSGARVGYAFANETLIAALEKAKHLYNINVLSQRLALAALSDQEYMKWRAALIRRNREWLSSQLRQLDFHVVPSQANFILCSPPPEGPYDARALYQKLMDRNLFVRYFEEPRLRGYVRISIGTDEQMKCTMDVIQDLFGE</sequence>
<dbReference type="InterPro" id="IPR005861">
    <property type="entry name" value="HisP_aminotrans"/>
</dbReference>
<feature type="modified residue" description="N6-(pyridoxal phosphate)lysine" evidence="9">
    <location>
        <position position="212"/>
    </location>
</feature>
<evidence type="ECO:0000256" key="6">
    <source>
        <dbReference type="ARBA" id="ARBA00022679"/>
    </source>
</evidence>
<organism evidence="11 12">
    <name type="scientific">Marinicrinis lubricantis</name>
    <dbReference type="NCBI Taxonomy" id="2086470"/>
    <lineage>
        <taxon>Bacteria</taxon>
        <taxon>Bacillati</taxon>
        <taxon>Bacillota</taxon>
        <taxon>Bacilli</taxon>
        <taxon>Bacillales</taxon>
        <taxon>Paenibacillaceae</taxon>
    </lineage>
</organism>
<dbReference type="RefSeq" id="WP_379892247.1">
    <property type="nucleotide sequence ID" value="NZ_CBCSCT010000028.1"/>
</dbReference>
<keyword evidence="6 9" id="KW-0808">Transferase</keyword>
<dbReference type="Gene3D" id="3.90.1150.10">
    <property type="entry name" value="Aspartate Aminotransferase, domain 1"/>
    <property type="match status" value="1"/>
</dbReference>
<keyword evidence="12" id="KW-1185">Reference proteome</keyword>
<evidence type="ECO:0000259" key="10">
    <source>
        <dbReference type="Pfam" id="PF00155"/>
    </source>
</evidence>
<dbReference type="EMBL" id="JBHSQV010000025">
    <property type="protein sequence ID" value="MFC5985424.1"/>
    <property type="molecule type" value="Genomic_DNA"/>
</dbReference>
<gene>
    <name evidence="9 11" type="primary">hisC</name>
    <name evidence="11" type="ORF">ACFPXP_03090</name>
</gene>
<dbReference type="InterPro" id="IPR015424">
    <property type="entry name" value="PyrdxlP-dep_Trfase"/>
</dbReference>
<dbReference type="PROSITE" id="PS00599">
    <property type="entry name" value="AA_TRANSFER_CLASS_2"/>
    <property type="match status" value="1"/>
</dbReference>
<dbReference type="EC" id="2.6.1.9" evidence="9"/>
<evidence type="ECO:0000256" key="3">
    <source>
        <dbReference type="ARBA" id="ARBA00011738"/>
    </source>
</evidence>
<keyword evidence="7 9" id="KW-0663">Pyridoxal phosphate</keyword>
<keyword evidence="8 9" id="KW-0368">Histidine biosynthesis</keyword>
<dbReference type="PANTHER" id="PTHR42885:SF2">
    <property type="entry name" value="HISTIDINOL-PHOSPHATE AMINOTRANSFERASE"/>
    <property type="match status" value="1"/>
</dbReference>
<comment type="caution">
    <text evidence="11">The sequence shown here is derived from an EMBL/GenBank/DDBJ whole genome shotgun (WGS) entry which is preliminary data.</text>
</comment>
<dbReference type="Pfam" id="PF00155">
    <property type="entry name" value="Aminotran_1_2"/>
    <property type="match status" value="1"/>
</dbReference>
<dbReference type="InterPro" id="IPR015421">
    <property type="entry name" value="PyrdxlP-dep_Trfase_major"/>
</dbReference>
<reference evidence="12" key="1">
    <citation type="journal article" date="2019" name="Int. J. Syst. Evol. Microbiol.">
        <title>The Global Catalogue of Microorganisms (GCM) 10K type strain sequencing project: providing services to taxonomists for standard genome sequencing and annotation.</title>
        <authorList>
            <consortium name="The Broad Institute Genomics Platform"/>
            <consortium name="The Broad Institute Genome Sequencing Center for Infectious Disease"/>
            <person name="Wu L."/>
            <person name="Ma J."/>
        </authorList>
    </citation>
    <scope>NUCLEOTIDE SEQUENCE [LARGE SCALE GENOMIC DNA]</scope>
    <source>
        <strain evidence="12">CCM 8749</strain>
    </source>
</reference>
<comment type="pathway">
    <text evidence="9">Amino-acid biosynthesis; L-histidine biosynthesis; L-histidine from 5-phospho-alpha-D-ribose 1-diphosphate: step 7/9.</text>
</comment>
<evidence type="ECO:0000256" key="2">
    <source>
        <dbReference type="ARBA" id="ARBA00007970"/>
    </source>
</evidence>
<evidence type="ECO:0000313" key="11">
    <source>
        <dbReference type="EMBL" id="MFC5985424.1"/>
    </source>
</evidence>
<protein>
    <recommendedName>
        <fullName evidence="9">Histidinol-phosphate aminotransferase</fullName>
        <ecNumber evidence="9">2.6.1.9</ecNumber>
    </recommendedName>
    <alternativeName>
        <fullName evidence="9">Imidazole acetol-phosphate transaminase</fullName>
    </alternativeName>
</protein>
<evidence type="ECO:0000256" key="7">
    <source>
        <dbReference type="ARBA" id="ARBA00022898"/>
    </source>
</evidence>
<keyword evidence="5 9" id="KW-0028">Amino-acid biosynthesis</keyword>
<comment type="catalytic activity">
    <reaction evidence="9">
        <text>L-histidinol phosphate + 2-oxoglutarate = 3-(imidazol-4-yl)-2-oxopropyl phosphate + L-glutamate</text>
        <dbReference type="Rhea" id="RHEA:23744"/>
        <dbReference type="ChEBI" id="CHEBI:16810"/>
        <dbReference type="ChEBI" id="CHEBI:29985"/>
        <dbReference type="ChEBI" id="CHEBI:57766"/>
        <dbReference type="ChEBI" id="CHEBI:57980"/>
        <dbReference type="EC" id="2.6.1.9"/>
    </reaction>
</comment>
<evidence type="ECO:0000256" key="5">
    <source>
        <dbReference type="ARBA" id="ARBA00022605"/>
    </source>
</evidence>
<dbReference type="SUPFAM" id="SSF53383">
    <property type="entry name" value="PLP-dependent transferases"/>
    <property type="match status" value="1"/>
</dbReference>
<dbReference type="GO" id="GO:0004400">
    <property type="term" value="F:histidinol-phosphate transaminase activity"/>
    <property type="evidence" value="ECO:0007669"/>
    <property type="project" value="UniProtKB-EC"/>
</dbReference>
<comment type="similarity">
    <text evidence="2 9">Belongs to the class-II pyridoxal-phosphate-dependent aminotransferase family. Histidinol-phosphate aminotransferase subfamily.</text>
</comment>
<dbReference type="InterPro" id="IPR001917">
    <property type="entry name" value="Aminotrans_II_pyridoxalP_BS"/>
</dbReference>
<name>A0ABW1IK29_9BACL</name>
<dbReference type="PANTHER" id="PTHR42885">
    <property type="entry name" value="HISTIDINOL-PHOSPHATE AMINOTRANSFERASE-RELATED"/>
    <property type="match status" value="1"/>
</dbReference>
<comment type="cofactor">
    <cofactor evidence="1 9">
        <name>pyridoxal 5'-phosphate</name>
        <dbReference type="ChEBI" id="CHEBI:597326"/>
    </cofactor>
</comment>
<dbReference type="NCBIfam" id="TIGR01141">
    <property type="entry name" value="hisC"/>
    <property type="match status" value="1"/>
</dbReference>
<comment type="subunit">
    <text evidence="3 9">Homodimer.</text>
</comment>
<evidence type="ECO:0000313" key="12">
    <source>
        <dbReference type="Proteomes" id="UP001596250"/>
    </source>
</evidence>